<proteinExistence type="predicted"/>
<name>A0A1Y1XKI3_9FUNG</name>
<reference evidence="1 2" key="1">
    <citation type="submission" date="2016-08" db="EMBL/GenBank/DDBJ databases">
        <title>A Parts List for Fungal Cellulosomes Revealed by Comparative Genomics.</title>
        <authorList>
            <consortium name="DOE Joint Genome Institute"/>
            <person name="Haitjema C.H."/>
            <person name="Gilmore S.P."/>
            <person name="Henske J.K."/>
            <person name="Solomon K.V."/>
            <person name="De Groot R."/>
            <person name="Kuo A."/>
            <person name="Mondo S.J."/>
            <person name="Salamov A.A."/>
            <person name="Labutti K."/>
            <person name="Zhao Z."/>
            <person name="Chiniquy J."/>
            <person name="Barry K."/>
            <person name="Brewer H.M."/>
            <person name="Purvine S.O."/>
            <person name="Wright A.T."/>
            <person name="Boxma B."/>
            <person name="Van Alen T."/>
            <person name="Hackstein J.H."/>
            <person name="Baker S.E."/>
            <person name="Grigoriev I.V."/>
            <person name="O'Malley M.A."/>
        </authorList>
    </citation>
    <scope>NUCLEOTIDE SEQUENCE [LARGE SCALE GENOMIC DNA]</scope>
    <source>
        <strain evidence="1 2">S4</strain>
    </source>
</reference>
<gene>
    <name evidence="1" type="ORF">BCR32DRAFT_275523</name>
</gene>
<dbReference type="EMBL" id="MCFG01000023">
    <property type="protein sequence ID" value="ORX86277.1"/>
    <property type="molecule type" value="Genomic_DNA"/>
</dbReference>
<evidence type="ECO:0000313" key="2">
    <source>
        <dbReference type="Proteomes" id="UP000193944"/>
    </source>
</evidence>
<accession>A0A1Y1XKI3</accession>
<keyword evidence="2" id="KW-1185">Reference proteome</keyword>
<dbReference type="Proteomes" id="UP000193944">
    <property type="component" value="Unassembled WGS sequence"/>
</dbReference>
<sequence length="192" mass="21986">MARWYRSGRYYVKMVKSKTMSEKAQWLSTGLLNGWYTKYDSTRDRFYEIPTGKISLNNGQSVGESEFDPIAEITGPWEQGNITTAGSFQSYGSVILESFKPTLLIGVYPSTENRNDIKFNVEAEIVCTFRGLRKAKVVVSLSFNENNELIIVGYLYGNYTIHFYNNNSDGRHWVYTNNKYGSGSVTFEIYDT</sequence>
<reference evidence="1 2" key="2">
    <citation type="submission" date="2016-08" db="EMBL/GenBank/DDBJ databases">
        <title>Pervasive Adenine N6-methylation of Active Genes in Fungi.</title>
        <authorList>
            <consortium name="DOE Joint Genome Institute"/>
            <person name="Mondo S.J."/>
            <person name="Dannebaum R.O."/>
            <person name="Kuo R.C."/>
            <person name="Labutti K."/>
            <person name="Haridas S."/>
            <person name="Kuo A."/>
            <person name="Salamov A."/>
            <person name="Ahrendt S.R."/>
            <person name="Lipzen A."/>
            <person name="Sullivan W."/>
            <person name="Andreopoulos W.B."/>
            <person name="Clum A."/>
            <person name="Lindquist E."/>
            <person name="Daum C."/>
            <person name="Ramamoorthy G.K."/>
            <person name="Gryganskyi A."/>
            <person name="Culley D."/>
            <person name="Magnuson J.K."/>
            <person name="James T.Y."/>
            <person name="O'Malley M.A."/>
            <person name="Stajich J.E."/>
            <person name="Spatafora J.W."/>
            <person name="Visel A."/>
            <person name="Grigoriev I.V."/>
        </authorList>
    </citation>
    <scope>NUCLEOTIDE SEQUENCE [LARGE SCALE GENOMIC DNA]</scope>
    <source>
        <strain evidence="1 2">S4</strain>
    </source>
</reference>
<protein>
    <submittedName>
        <fullName evidence="1">Uncharacterized protein</fullName>
    </submittedName>
</protein>
<dbReference type="AlphaFoldDB" id="A0A1Y1XKI3"/>
<evidence type="ECO:0000313" key="1">
    <source>
        <dbReference type="EMBL" id="ORX86277.1"/>
    </source>
</evidence>
<comment type="caution">
    <text evidence="1">The sequence shown here is derived from an EMBL/GenBank/DDBJ whole genome shotgun (WGS) entry which is preliminary data.</text>
</comment>
<organism evidence="1 2">
    <name type="scientific">Anaeromyces robustus</name>
    <dbReference type="NCBI Taxonomy" id="1754192"/>
    <lineage>
        <taxon>Eukaryota</taxon>
        <taxon>Fungi</taxon>
        <taxon>Fungi incertae sedis</taxon>
        <taxon>Chytridiomycota</taxon>
        <taxon>Chytridiomycota incertae sedis</taxon>
        <taxon>Neocallimastigomycetes</taxon>
        <taxon>Neocallimastigales</taxon>
        <taxon>Neocallimastigaceae</taxon>
        <taxon>Anaeromyces</taxon>
    </lineage>
</organism>